<proteinExistence type="predicted"/>
<dbReference type="AlphaFoldDB" id="A0A0B7FAU8"/>
<accession>A0A0B7FAU8</accession>
<evidence type="ECO:0000313" key="2">
    <source>
        <dbReference type="EMBL" id="CEL53367.1"/>
    </source>
</evidence>
<evidence type="ECO:0000313" key="3">
    <source>
        <dbReference type="Proteomes" id="UP000059188"/>
    </source>
</evidence>
<evidence type="ECO:0000256" key="1">
    <source>
        <dbReference type="SAM" id="Phobius"/>
    </source>
</evidence>
<gene>
    <name evidence="2" type="ORF">RSOLAG1IB_06334</name>
</gene>
<protein>
    <submittedName>
        <fullName evidence="2">Uncharacterized protein</fullName>
    </submittedName>
</protein>
<dbReference type="EMBL" id="LN679111">
    <property type="protein sequence ID" value="CEL53367.1"/>
    <property type="molecule type" value="Genomic_DNA"/>
</dbReference>
<feature type="transmembrane region" description="Helical" evidence="1">
    <location>
        <begin position="416"/>
        <end position="439"/>
    </location>
</feature>
<reference evidence="2 3" key="1">
    <citation type="submission" date="2014-11" db="EMBL/GenBank/DDBJ databases">
        <authorList>
            <person name="Wibberg Daniel"/>
        </authorList>
    </citation>
    <scope>NUCLEOTIDE SEQUENCE [LARGE SCALE GENOMIC DNA]</scope>
    <source>
        <strain evidence="2">Rhizoctonia solani AG1-IB 7/3/14</strain>
    </source>
</reference>
<dbReference type="OrthoDB" id="3001227at2759"/>
<organism evidence="2 3">
    <name type="scientific">Thanatephorus cucumeris (strain AG1-IB / isolate 7/3/14)</name>
    <name type="common">Lettuce bottom rot fungus</name>
    <name type="synonym">Rhizoctonia solani</name>
    <dbReference type="NCBI Taxonomy" id="1108050"/>
    <lineage>
        <taxon>Eukaryota</taxon>
        <taxon>Fungi</taxon>
        <taxon>Dikarya</taxon>
        <taxon>Basidiomycota</taxon>
        <taxon>Agaricomycotina</taxon>
        <taxon>Agaricomycetes</taxon>
        <taxon>Cantharellales</taxon>
        <taxon>Ceratobasidiaceae</taxon>
        <taxon>Rhizoctonia</taxon>
        <taxon>Rhizoctonia solani AG-1</taxon>
    </lineage>
</organism>
<name>A0A0B7FAU8_THACB</name>
<keyword evidence="1" id="KW-0472">Membrane</keyword>
<sequence length="579" mass="65130">MPSRLLSDYLRNPQLAALVGNDVVTELKKNPNNTDDKWWAPKWLPKFMTIPTTPGPCQPLTIPQNNPIIRTNSSVPLFTYALLNGDYSVQGRNKVIGRNTGSERLPQALPYRSEPLQDCSVQEITAILDFPTVGFRTKAIIDNMQSPGQQLDLSVHFETDNIRTYISESPYTVLWPNDVREAHTVFSENPGRADLTTLGILDAVGSDLLKAMWVQKRAWALRTQYSEWPQQAVVKWSPRVNCTSSDKCRSMGDNVEGIEMWYSDAEGTQDYDAQYLRAMNTTLHNYMVTLRDALHLDLGTIDHDRNMFLNLDTLRSRILPDHFLTSMESQVVGTPRTASGSNTSVYTTEEFWRTCTWGWGCLNGTWSEALRSNTSTAANITTGLPLHSNSLENSYSSVIDVDFVCPTFKTKRTASLLVSVFIGTFTMYTALYGTFMFLAPVFDRKYRRKHGFQPVSSDGDAFREETRERQNIPDNYLGLRHSPASYATEFEVPKSYNTYKRIGSPSCETLPDYVFTRTSREGDELPSGACKPRVPGAYTPKHLHSAEVRQAGSHASIQMQQACTDQNSSSVAILSILPR</sequence>
<keyword evidence="1" id="KW-1133">Transmembrane helix</keyword>
<dbReference type="Proteomes" id="UP000059188">
    <property type="component" value="Unassembled WGS sequence"/>
</dbReference>
<keyword evidence="1" id="KW-0812">Transmembrane</keyword>
<keyword evidence="3" id="KW-1185">Reference proteome</keyword>